<evidence type="ECO:0000313" key="4">
    <source>
        <dbReference type="Proteomes" id="UP000077755"/>
    </source>
</evidence>
<sequence length="166" mass="18117">MISFCKKSFSTLFNTAIIALTPPQEDSSTNHHPITSLPVTKCDTDLDSIASSGEIPKHDSVTDSSSFINIPVKSDQIETGLTLNSCDIDKLASCTESLGFESHNESSQDGVFKDTQKSRANVKFTKFDKETKKIKNKSFPPPLSTLDDKGWKVLTSGGGGEDRRRS</sequence>
<reference evidence="3" key="2">
    <citation type="submission" date="2022-03" db="EMBL/GenBank/DDBJ databases">
        <title>Draft title - Genomic analysis of global carrot germplasm unveils the trajectory of domestication and the origin of high carotenoid orange carrot.</title>
        <authorList>
            <person name="Iorizzo M."/>
            <person name="Ellison S."/>
            <person name="Senalik D."/>
            <person name="Macko-Podgorni A."/>
            <person name="Grzebelus D."/>
            <person name="Bostan H."/>
            <person name="Rolling W."/>
            <person name="Curaba J."/>
            <person name="Simon P."/>
        </authorList>
    </citation>
    <scope>NUCLEOTIDE SEQUENCE</scope>
    <source>
        <tissue evidence="3">Leaf</tissue>
    </source>
</reference>
<dbReference type="AlphaFoldDB" id="A0A162B6L4"/>
<evidence type="ECO:0000256" key="1">
    <source>
        <dbReference type="SAM" id="MobiDB-lite"/>
    </source>
</evidence>
<reference evidence="2" key="1">
    <citation type="journal article" date="2016" name="Nat. Genet.">
        <title>A high-quality carrot genome assembly provides new insights into carotenoid accumulation and asterid genome evolution.</title>
        <authorList>
            <person name="Iorizzo M."/>
            <person name="Ellison S."/>
            <person name="Senalik D."/>
            <person name="Zeng P."/>
            <person name="Satapoomin P."/>
            <person name="Huang J."/>
            <person name="Bowman M."/>
            <person name="Iovene M."/>
            <person name="Sanseverino W."/>
            <person name="Cavagnaro P."/>
            <person name="Yildiz M."/>
            <person name="Macko-Podgorni A."/>
            <person name="Moranska E."/>
            <person name="Grzebelus E."/>
            <person name="Grzebelus D."/>
            <person name="Ashrafi H."/>
            <person name="Zheng Z."/>
            <person name="Cheng S."/>
            <person name="Spooner D."/>
            <person name="Van Deynze A."/>
            <person name="Simon P."/>
        </authorList>
    </citation>
    <scope>NUCLEOTIDE SEQUENCE [LARGE SCALE GENOMIC DNA]</scope>
    <source>
        <tissue evidence="2">Leaf</tissue>
    </source>
</reference>
<evidence type="ECO:0000313" key="3">
    <source>
        <dbReference type="EMBL" id="WOG84327.1"/>
    </source>
</evidence>
<dbReference type="EMBL" id="LNRQ01000001">
    <property type="protein sequence ID" value="KZN10653.1"/>
    <property type="molecule type" value="Genomic_DNA"/>
</dbReference>
<gene>
    <name evidence="2" type="ORF">DCAR_003309</name>
    <name evidence="3" type="ORF">DCAR_0103510</name>
</gene>
<dbReference type="Proteomes" id="UP000077755">
    <property type="component" value="Chromosome 1"/>
</dbReference>
<evidence type="ECO:0000313" key="2">
    <source>
        <dbReference type="EMBL" id="KZN10653.1"/>
    </source>
</evidence>
<feature type="region of interest" description="Disordered" evidence="1">
    <location>
        <begin position="131"/>
        <end position="166"/>
    </location>
</feature>
<keyword evidence="4" id="KW-1185">Reference proteome</keyword>
<dbReference type="Gramene" id="KZN10653">
    <property type="protein sequence ID" value="KZN10653"/>
    <property type="gene ID" value="DCAR_003309"/>
</dbReference>
<dbReference type="EMBL" id="CP093343">
    <property type="protein sequence ID" value="WOG84327.1"/>
    <property type="molecule type" value="Genomic_DNA"/>
</dbReference>
<accession>A0A162B6L4</accession>
<protein>
    <submittedName>
        <fullName evidence="2">Uncharacterized protein</fullName>
    </submittedName>
</protein>
<organism evidence="2">
    <name type="scientific">Daucus carota subsp. sativus</name>
    <name type="common">Carrot</name>
    <dbReference type="NCBI Taxonomy" id="79200"/>
    <lineage>
        <taxon>Eukaryota</taxon>
        <taxon>Viridiplantae</taxon>
        <taxon>Streptophyta</taxon>
        <taxon>Embryophyta</taxon>
        <taxon>Tracheophyta</taxon>
        <taxon>Spermatophyta</taxon>
        <taxon>Magnoliopsida</taxon>
        <taxon>eudicotyledons</taxon>
        <taxon>Gunneridae</taxon>
        <taxon>Pentapetalae</taxon>
        <taxon>asterids</taxon>
        <taxon>campanulids</taxon>
        <taxon>Apiales</taxon>
        <taxon>Apiaceae</taxon>
        <taxon>Apioideae</taxon>
        <taxon>Scandiceae</taxon>
        <taxon>Daucinae</taxon>
        <taxon>Daucus</taxon>
        <taxon>Daucus sect. Daucus</taxon>
    </lineage>
</organism>
<name>A0A162B6L4_DAUCS</name>
<proteinExistence type="predicted"/>